<dbReference type="PANTHER" id="PTHR21705">
    <property type="entry name" value="RAI16 PROTEIN-RELATED"/>
    <property type="match status" value="1"/>
</dbReference>
<evidence type="ECO:0000313" key="1">
    <source>
        <dbReference type="EMBL" id="CAG5095532.1"/>
    </source>
</evidence>
<gene>
    <name evidence="1" type="ORF">OKIOD_LOCUS5785</name>
</gene>
<dbReference type="InterPro" id="IPR019384">
    <property type="entry name" value="FHIP"/>
</dbReference>
<dbReference type="PANTHER" id="PTHR21705:SF11">
    <property type="entry name" value="FHIP FAMILY PROTEIN CG3558"/>
    <property type="match status" value="1"/>
</dbReference>
<organism evidence="1 2">
    <name type="scientific">Oikopleura dioica</name>
    <name type="common">Tunicate</name>
    <dbReference type="NCBI Taxonomy" id="34765"/>
    <lineage>
        <taxon>Eukaryota</taxon>
        <taxon>Metazoa</taxon>
        <taxon>Chordata</taxon>
        <taxon>Tunicata</taxon>
        <taxon>Appendicularia</taxon>
        <taxon>Copelata</taxon>
        <taxon>Oikopleuridae</taxon>
        <taxon>Oikopleura</taxon>
    </lineage>
</organism>
<accession>A0ABN7SD37</accession>
<dbReference type="Proteomes" id="UP001158576">
    <property type="component" value="Chromosome XSR"/>
</dbReference>
<protein>
    <submittedName>
        <fullName evidence="1">Oidioi.mRNA.OKI2018_I69.XSR.g14227.t1.cds</fullName>
    </submittedName>
</protein>
<sequence>MFGFLRKGKQETVSPADVKLEAFQEHWRQIKPVLENTGPWSVGNRTRESIESGVISVRANVNSLTHLLVEELRTQSQLGPLLEFTFEEKIFKRLCVWARQPGIQQEQRIIDQLRMYEMLISESDRCILHDKPLLEPMFSLLAHYQTGAENLELDQIVSQLNQSLCLWIGRDPTLLPVFFCCGQEDQGKTGFLLFSMLVQHVYRDGPVGDRARDSMLLIFSYSSNFNSNQPLFNQKK</sequence>
<dbReference type="EMBL" id="OU015569">
    <property type="protein sequence ID" value="CAG5095532.1"/>
    <property type="molecule type" value="Genomic_DNA"/>
</dbReference>
<name>A0ABN7SD37_OIKDI</name>
<proteinExistence type="predicted"/>
<dbReference type="Pfam" id="PF10257">
    <property type="entry name" value="RAI16-like"/>
    <property type="match status" value="1"/>
</dbReference>
<reference evidence="1 2" key="1">
    <citation type="submission" date="2021-04" db="EMBL/GenBank/DDBJ databases">
        <authorList>
            <person name="Bliznina A."/>
        </authorList>
    </citation>
    <scope>NUCLEOTIDE SEQUENCE [LARGE SCALE GENOMIC DNA]</scope>
</reference>
<evidence type="ECO:0000313" key="2">
    <source>
        <dbReference type="Proteomes" id="UP001158576"/>
    </source>
</evidence>
<keyword evidence="2" id="KW-1185">Reference proteome</keyword>